<name>A0A6C0BTC6_9ZZZZ</name>
<sequence length="224" mass="26415">MESIDECFLKYDTDKSSRFHNYSRQYEDLFLKFRDKPIKYLEIGVLNGGSINAAREIFKNAETILGLDINNECKKYENLTKNMYVEIGDATNKQFISNIINKYGTFDVILDDGSHINRDMIKTFESFFPSLNDNGIYVIEDTITYKYKHYNDLSYPTILNYIFNYTKFLNQCRQSDSVNGIKDWCVDPFKINKKTQNVFEQSIDKIEYGCSYIAVHKKIRTNWI</sequence>
<dbReference type="AlphaFoldDB" id="A0A6C0BTC6"/>
<evidence type="ECO:0008006" key="2">
    <source>
        <dbReference type="Google" id="ProtNLM"/>
    </source>
</evidence>
<accession>A0A6C0BTC6</accession>
<dbReference type="SUPFAM" id="SSF53335">
    <property type="entry name" value="S-adenosyl-L-methionine-dependent methyltransferases"/>
    <property type="match status" value="1"/>
</dbReference>
<proteinExistence type="predicted"/>
<protein>
    <recommendedName>
        <fullName evidence="2">Methyltransferase domain-containing protein</fullName>
    </recommendedName>
</protein>
<dbReference type="Gene3D" id="3.40.50.150">
    <property type="entry name" value="Vaccinia Virus protein VP39"/>
    <property type="match status" value="1"/>
</dbReference>
<reference evidence="1" key="1">
    <citation type="journal article" date="2020" name="Nature">
        <title>Giant virus diversity and host interactions through global metagenomics.</title>
        <authorList>
            <person name="Schulz F."/>
            <person name="Roux S."/>
            <person name="Paez-Espino D."/>
            <person name="Jungbluth S."/>
            <person name="Walsh D.A."/>
            <person name="Denef V.J."/>
            <person name="McMahon K.D."/>
            <person name="Konstantinidis K.T."/>
            <person name="Eloe-Fadrosh E.A."/>
            <person name="Kyrpides N.C."/>
            <person name="Woyke T."/>
        </authorList>
    </citation>
    <scope>NUCLEOTIDE SEQUENCE</scope>
    <source>
        <strain evidence="1">GVMAG-M-3300018868-6</strain>
    </source>
</reference>
<organism evidence="1">
    <name type="scientific">viral metagenome</name>
    <dbReference type="NCBI Taxonomy" id="1070528"/>
    <lineage>
        <taxon>unclassified sequences</taxon>
        <taxon>metagenomes</taxon>
        <taxon>organismal metagenomes</taxon>
    </lineage>
</organism>
<evidence type="ECO:0000313" key="1">
    <source>
        <dbReference type="EMBL" id="QHS95476.1"/>
    </source>
</evidence>
<dbReference type="InterPro" id="IPR029063">
    <property type="entry name" value="SAM-dependent_MTases_sf"/>
</dbReference>
<dbReference type="EMBL" id="MN739253">
    <property type="protein sequence ID" value="QHS95476.1"/>
    <property type="molecule type" value="Genomic_DNA"/>
</dbReference>